<dbReference type="GO" id="GO:0046872">
    <property type="term" value="F:metal ion binding"/>
    <property type="evidence" value="ECO:0007669"/>
    <property type="project" value="UniProtKB-KW"/>
</dbReference>
<dbReference type="EMBL" id="MG820550">
    <property type="protein sequence ID" value="AYO97674.1"/>
    <property type="molecule type" value="Genomic_DNA"/>
</dbReference>
<evidence type="ECO:0000256" key="8">
    <source>
        <dbReference type="SAM" id="SignalP"/>
    </source>
</evidence>
<keyword evidence="5" id="KW-0560">Oxidoreductase</keyword>
<dbReference type="SUPFAM" id="SSF47571">
    <property type="entry name" value="Cloroperoxidase"/>
    <property type="match status" value="1"/>
</dbReference>
<keyword evidence="3" id="KW-0349">Heme</keyword>
<dbReference type="PROSITE" id="PS51405">
    <property type="entry name" value="HEME_HALOPEROXIDASE"/>
    <property type="match status" value="1"/>
</dbReference>
<dbReference type="Pfam" id="PF01328">
    <property type="entry name" value="Peroxidase_2"/>
    <property type="match status" value="1"/>
</dbReference>
<feature type="domain" description="Heme haloperoxidase family profile" evidence="9">
    <location>
        <begin position="65"/>
        <end position="315"/>
    </location>
</feature>
<evidence type="ECO:0000256" key="7">
    <source>
        <dbReference type="ARBA" id="ARBA00025795"/>
    </source>
</evidence>
<keyword evidence="6" id="KW-0408">Iron</keyword>
<keyword evidence="11" id="KW-1185">Reference proteome</keyword>
<dbReference type="Gene3D" id="1.10.489.10">
    <property type="entry name" value="Chloroperoxidase-like"/>
    <property type="match status" value="1"/>
</dbReference>
<evidence type="ECO:0000256" key="4">
    <source>
        <dbReference type="ARBA" id="ARBA00022723"/>
    </source>
</evidence>
<evidence type="ECO:0000256" key="5">
    <source>
        <dbReference type="ARBA" id="ARBA00023002"/>
    </source>
</evidence>
<accession>A0A3E2HHV2</accession>
<evidence type="ECO:0000313" key="11">
    <source>
        <dbReference type="Proteomes" id="UP000258309"/>
    </source>
</evidence>
<dbReference type="PANTHER" id="PTHR33577">
    <property type="entry name" value="STERIGMATOCYSTIN BIOSYNTHESIS PEROXIDASE STCC-RELATED"/>
    <property type="match status" value="1"/>
</dbReference>
<dbReference type="InterPro" id="IPR000028">
    <property type="entry name" value="Chloroperoxidase"/>
</dbReference>
<evidence type="ECO:0000256" key="2">
    <source>
        <dbReference type="ARBA" id="ARBA00022559"/>
    </source>
</evidence>
<evidence type="ECO:0000256" key="3">
    <source>
        <dbReference type="ARBA" id="ARBA00022617"/>
    </source>
</evidence>
<evidence type="ECO:0000256" key="6">
    <source>
        <dbReference type="ARBA" id="ARBA00023004"/>
    </source>
</evidence>
<dbReference type="OMA" id="CPAWKDL"/>
<reference evidence="10 11" key="1">
    <citation type="submission" date="2018-05" db="EMBL/GenBank/DDBJ databases">
        <title>Draft genome sequence of Scytalidium lignicola DSM 105466, a ubiquitous saprotrophic fungus.</title>
        <authorList>
            <person name="Buettner E."/>
            <person name="Gebauer A.M."/>
            <person name="Hofrichter M."/>
            <person name="Liers C."/>
            <person name="Kellner H."/>
        </authorList>
    </citation>
    <scope>NUCLEOTIDE SEQUENCE [LARGE SCALE GENOMIC DNA]</scope>
    <source>
        <strain evidence="10 11">DSM 105466</strain>
    </source>
</reference>
<proteinExistence type="inferred from homology"/>
<dbReference type="EMBL" id="NCSJ02000043">
    <property type="protein sequence ID" value="RFU33006.1"/>
    <property type="molecule type" value="Genomic_DNA"/>
</dbReference>
<organism evidence="10 11">
    <name type="scientific">Scytalidium lignicola</name>
    <name type="common">Hyphomycete</name>
    <dbReference type="NCBI Taxonomy" id="5539"/>
    <lineage>
        <taxon>Eukaryota</taxon>
        <taxon>Fungi</taxon>
        <taxon>Dikarya</taxon>
        <taxon>Ascomycota</taxon>
        <taxon>Pezizomycotina</taxon>
        <taxon>Leotiomycetes</taxon>
        <taxon>Leotiomycetes incertae sedis</taxon>
        <taxon>Scytalidium</taxon>
    </lineage>
</organism>
<sequence length="438" mass="46836">MRVVILISVFLSLGSEVVHGFSSKHAALHPHAVSKLSSELHSAFRRASEKRLLSDPLTTPIEVIGEHSFIPPNFDAGDQRGPCPGLNALANHGYISRHGVTSMVEVTAAINEVWGMGLDLAGILAVMGTVFVGNPLSLDPGFSIGGETGSSENLLGNVFGLLGTPRGLLGSHNIIESDSSITRDDLYVTGDASTLNLSKFNEWYKMSNGTGDYNMDLMADLANIRFQETIATNPNFYFGPFTGMIARNAGFLFAGRLFANHSVENPTGVLTKEIIKSIFGVSGPEGNFKYNKGWERIPENWYRRPVDYGLVDLNLDTLAMVAKYPQLGSIGGNTGTVNSFTGVDLGNLTGGVFNVETLLEGNNLLCFSFEVVKTLAPNSLSTLFSVLDVPLQLITDTVGSALLNFACPALSDLTIGGQSFEKGIQKMFPGAAKSKGAF</sequence>
<feature type="non-terminal residue" evidence="10">
    <location>
        <position position="1"/>
    </location>
</feature>
<evidence type="ECO:0000256" key="1">
    <source>
        <dbReference type="ARBA" id="ARBA00001970"/>
    </source>
</evidence>
<gene>
    <name evidence="10" type="ORF">B7463_g3330</name>
</gene>
<feature type="non-terminal residue" evidence="10">
    <location>
        <position position="438"/>
    </location>
</feature>
<dbReference type="AlphaFoldDB" id="A0A3E2HHV2"/>
<keyword evidence="8" id="KW-0732">Signal</keyword>
<keyword evidence="4" id="KW-0479">Metal-binding</keyword>
<dbReference type="GO" id="GO:0004601">
    <property type="term" value="F:peroxidase activity"/>
    <property type="evidence" value="ECO:0007669"/>
    <property type="project" value="UniProtKB-KW"/>
</dbReference>
<dbReference type="OrthoDB" id="407298at2759"/>
<comment type="cofactor">
    <cofactor evidence="1">
        <name>heme b</name>
        <dbReference type="ChEBI" id="CHEBI:60344"/>
    </cofactor>
</comment>
<dbReference type="PANTHER" id="PTHR33577:SF16">
    <property type="entry name" value="HEME HALOPEROXIDASE FAMILY PROFILE DOMAIN-CONTAINING PROTEIN"/>
    <property type="match status" value="1"/>
</dbReference>
<evidence type="ECO:0000259" key="9">
    <source>
        <dbReference type="PROSITE" id="PS51405"/>
    </source>
</evidence>
<feature type="chain" id="PRO_5035403114" evidence="8">
    <location>
        <begin position="21"/>
        <end position="438"/>
    </location>
</feature>
<dbReference type="Proteomes" id="UP000258309">
    <property type="component" value="Unassembled WGS sequence"/>
</dbReference>
<keyword evidence="2 10" id="KW-0575">Peroxidase</keyword>
<feature type="signal peptide" evidence="8">
    <location>
        <begin position="1"/>
        <end position="20"/>
    </location>
</feature>
<evidence type="ECO:0000313" key="10">
    <source>
        <dbReference type="EMBL" id="RFU33006.1"/>
    </source>
</evidence>
<dbReference type="InterPro" id="IPR036851">
    <property type="entry name" value="Chloroperoxidase-like_sf"/>
</dbReference>
<name>A0A3E2HHV2_SCYLI</name>
<comment type="similarity">
    <text evidence="7">Belongs to the chloroperoxidase family.</text>
</comment>
<protein>
    <submittedName>
        <fullName evidence="10">Heme-thiolate peroxidase</fullName>
    </submittedName>
</protein>